<gene>
    <name evidence="1" type="ORF">GCM10011349_22160</name>
</gene>
<organism evidence="1 2">
    <name type="scientific">Novosphingobium indicum</name>
    <dbReference type="NCBI Taxonomy" id="462949"/>
    <lineage>
        <taxon>Bacteria</taxon>
        <taxon>Pseudomonadati</taxon>
        <taxon>Pseudomonadota</taxon>
        <taxon>Alphaproteobacteria</taxon>
        <taxon>Sphingomonadales</taxon>
        <taxon>Sphingomonadaceae</taxon>
        <taxon>Novosphingobium</taxon>
    </lineage>
</organism>
<dbReference type="Pfam" id="PF13469">
    <property type="entry name" value="Sulfotransfer_3"/>
    <property type="match status" value="1"/>
</dbReference>
<sequence>MDLTYDPPGAFRHAIDQLHEVVSAETGLTDFGPDDYLPGLKVLLQSMDYDPHFSETGRRVAWGMVVGVLRGRAQAYASMKANPGFDSAPILAPVVITGVPRTGTTALHRLLAVDQRFQGLQTWLLDSPMPRPPIESWGDYPEFRKTVEQLEAQYAAAPDAKAAHYRAAEEVHECCMVLRQSFVSNLWSCGWSAATYDAWWQCQPEDAAYRHYAKCVQLIGMNDPDKRWLLKNPGHIEHLDLLFAVFPDARVIQTHRDPAKAVPSLVSLLMNLNTIMEGDRPQQRAENLLQREVAKWANAVRKAEKVREKHPGQVLDVVHADFHARPMETVEAIYRFIGMDISEETRAALARRIEEKPELQHGVHRYSITDFGMSEEQARAPFGDYIERYDLVERRTA</sequence>
<dbReference type="Gene3D" id="3.40.50.300">
    <property type="entry name" value="P-loop containing nucleotide triphosphate hydrolases"/>
    <property type="match status" value="1"/>
</dbReference>
<dbReference type="RefSeq" id="WP_188819749.1">
    <property type="nucleotide sequence ID" value="NZ_BMLK01000009.1"/>
</dbReference>
<name>A0ABQ2JPE5_9SPHN</name>
<reference evidence="2" key="1">
    <citation type="journal article" date="2019" name="Int. J. Syst. Evol. Microbiol.">
        <title>The Global Catalogue of Microorganisms (GCM) 10K type strain sequencing project: providing services to taxonomists for standard genome sequencing and annotation.</title>
        <authorList>
            <consortium name="The Broad Institute Genomics Platform"/>
            <consortium name="The Broad Institute Genome Sequencing Center for Infectious Disease"/>
            <person name="Wu L."/>
            <person name="Ma J."/>
        </authorList>
    </citation>
    <scope>NUCLEOTIDE SEQUENCE [LARGE SCALE GENOMIC DNA]</scope>
    <source>
        <strain evidence="2">CGMCC 1.6784</strain>
    </source>
</reference>
<dbReference type="InterPro" id="IPR052736">
    <property type="entry name" value="Stf3_sulfotransferase"/>
</dbReference>
<evidence type="ECO:0000313" key="1">
    <source>
        <dbReference type="EMBL" id="GGN50481.1"/>
    </source>
</evidence>
<proteinExistence type="predicted"/>
<dbReference type="EMBL" id="BMLK01000009">
    <property type="protein sequence ID" value="GGN50481.1"/>
    <property type="molecule type" value="Genomic_DNA"/>
</dbReference>
<evidence type="ECO:0000313" key="2">
    <source>
        <dbReference type="Proteomes" id="UP000605099"/>
    </source>
</evidence>
<protein>
    <submittedName>
        <fullName evidence="1">Sulfotransferase</fullName>
    </submittedName>
</protein>
<comment type="caution">
    <text evidence="1">The sequence shown here is derived from an EMBL/GenBank/DDBJ whole genome shotgun (WGS) entry which is preliminary data.</text>
</comment>
<dbReference type="Proteomes" id="UP000605099">
    <property type="component" value="Unassembled WGS sequence"/>
</dbReference>
<keyword evidence="2" id="KW-1185">Reference proteome</keyword>
<accession>A0ABQ2JPE5</accession>
<dbReference type="PANTHER" id="PTHR36451:SF1">
    <property type="entry name" value="OMEGA-HYDROXY-BETA-DIHYDROMENAQUINONE-9 SULFOTRANSFERASE STF3"/>
    <property type="match status" value="1"/>
</dbReference>
<dbReference type="InterPro" id="IPR027417">
    <property type="entry name" value="P-loop_NTPase"/>
</dbReference>
<dbReference type="SUPFAM" id="SSF52540">
    <property type="entry name" value="P-loop containing nucleoside triphosphate hydrolases"/>
    <property type="match status" value="1"/>
</dbReference>
<dbReference type="PANTHER" id="PTHR36451">
    <property type="entry name" value="PAPS-DEPENDENT SULFOTRANSFERASE STF3"/>
    <property type="match status" value="1"/>
</dbReference>